<accession>A0A6J5KZE2</accession>
<name>A0A6J5KZE2_9CAUD</name>
<sequence>MKIKDILDDIKVTIEWILAGCPKPVPVKVRVKK</sequence>
<proteinExistence type="predicted"/>
<evidence type="ECO:0000313" key="1">
    <source>
        <dbReference type="EMBL" id="CAB4125490.1"/>
    </source>
</evidence>
<gene>
    <name evidence="1" type="ORF">UFOVP53_151</name>
</gene>
<dbReference type="EMBL" id="LR796189">
    <property type="protein sequence ID" value="CAB4125490.1"/>
    <property type="molecule type" value="Genomic_DNA"/>
</dbReference>
<reference evidence="1" key="1">
    <citation type="submission" date="2020-04" db="EMBL/GenBank/DDBJ databases">
        <authorList>
            <person name="Chiriac C."/>
            <person name="Salcher M."/>
            <person name="Ghai R."/>
            <person name="Kavagutti S V."/>
        </authorList>
    </citation>
    <scope>NUCLEOTIDE SEQUENCE</scope>
</reference>
<protein>
    <submittedName>
        <fullName evidence="1">Uncharacterized protein</fullName>
    </submittedName>
</protein>
<organism evidence="1">
    <name type="scientific">uncultured Caudovirales phage</name>
    <dbReference type="NCBI Taxonomy" id="2100421"/>
    <lineage>
        <taxon>Viruses</taxon>
        <taxon>Duplodnaviria</taxon>
        <taxon>Heunggongvirae</taxon>
        <taxon>Uroviricota</taxon>
        <taxon>Caudoviricetes</taxon>
        <taxon>Peduoviridae</taxon>
        <taxon>Maltschvirus</taxon>
        <taxon>Maltschvirus maltsch</taxon>
    </lineage>
</organism>